<gene>
    <name evidence="2" type="ORF">M0R45_038036</name>
</gene>
<feature type="compositionally biased region" description="Basic residues" evidence="1">
    <location>
        <begin position="696"/>
        <end position="705"/>
    </location>
</feature>
<evidence type="ECO:0000256" key="1">
    <source>
        <dbReference type="SAM" id="MobiDB-lite"/>
    </source>
</evidence>
<dbReference type="Proteomes" id="UP001457282">
    <property type="component" value="Unassembled WGS sequence"/>
</dbReference>
<dbReference type="PANTHER" id="PTHR35764:SF1">
    <property type="entry name" value="PROTEIN SHORTAGE IN CHIASMATA 1"/>
    <property type="match status" value="1"/>
</dbReference>
<accession>A0AAW1W3V4</accession>
<protein>
    <submittedName>
        <fullName evidence="2">Uncharacterized protein</fullName>
    </submittedName>
</protein>
<feature type="region of interest" description="Disordered" evidence="1">
    <location>
        <begin position="650"/>
        <end position="725"/>
    </location>
</feature>
<reference evidence="2 3" key="1">
    <citation type="journal article" date="2023" name="G3 (Bethesda)">
        <title>A chromosome-length genome assembly and annotation of blackberry (Rubus argutus, cv. 'Hillquist').</title>
        <authorList>
            <person name="Bruna T."/>
            <person name="Aryal R."/>
            <person name="Dudchenko O."/>
            <person name="Sargent D.J."/>
            <person name="Mead D."/>
            <person name="Buti M."/>
            <person name="Cavallini A."/>
            <person name="Hytonen T."/>
            <person name="Andres J."/>
            <person name="Pham M."/>
            <person name="Weisz D."/>
            <person name="Mascagni F."/>
            <person name="Usai G."/>
            <person name="Natali L."/>
            <person name="Bassil N."/>
            <person name="Fernandez G.E."/>
            <person name="Lomsadze A."/>
            <person name="Armour M."/>
            <person name="Olukolu B."/>
            <person name="Poorten T."/>
            <person name="Britton C."/>
            <person name="Davik J."/>
            <person name="Ashrafi H."/>
            <person name="Aiden E.L."/>
            <person name="Borodovsky M."/>
            <person name="Worthington M."/>
        </authorList>
    </citation>
    <scope>NUCLEOTIDE SEQUENCE [LARGE SCALE GENOMIC DNA]</scope>
    <source>
        <strain evidence="2">PI 553951</strain>
    </source>
</reference>
<evidence type="ECO:0000313" key="2">
    <source>
        <dbReference type="EMBL" id="KAK9914246.1"/>
    </source>
</evidence>
<comment type="caution">
    <text evidence="2">The sequence shown here is derived from an EMBL/GenBank/DDBJ whole genome shotgun (WGS) entry which is preliminary data.</text>
</comment>
<dbReference type="PANTHER" id="PTHR35764">
    <property type="entry name" value="PROTEIN SHORTAGE IN CHIASMATA 1"/>
    <property type="match status" value="1"/>
</dbReference>
<feature type="region of interest" description="Disordered" evidence="1">
    <location>
        <begin position="741"/>
        <end position="769"/>
    </location>
</feature>
<feature type="region of interest" description="Disordered" evidence="1">
    <location>
        <begin position="350"/>
        <end position="372"/>
    </location>
</feature>
<dbReference type="AlphaFoldDB" id="A0AAW1W3V4"/>
<evidence type="ECO:0000313" key="3">
    <source>
        <dbReference type="Proteomes" id="UP001457282"/>
    </source>
</evidence>
<dbReference type="InterPro" id="IPR038824">
    <property type="entry name" value="SHOC1-like"/>
</dbReference>
<name>A0AAW1W3V4_RUBAR</name>
<feature type="region of interest" description="Disordered" evidence="1">
    <location>
        <begin position="56"/>
        <end position="90"/>
    </location>
</feature>
<organism evidence="2 3">
    <name type="scientific">Rubus argutus</name>
    <name type="common">Southern blackberry</name>
    <dbReference type="NCBI Taxonomy" id="59490"/>
    <lineage>
        <taxon>Eukaryota</taxon>
        <taxon>Viridiplantae</taxon>
        <taxon>Streptophyta</taxon>
        <taxon>Embryophyta</taxon>
        <taxon>Tracheophyta</taxon>
        <taxon>Spermatophyta</taxon>
        <taxon>Magnoliopsida</taxon>
        <taxon>eudicotyledons</taxon>
        <taxon>Gunneridae</taxon>
        <taxon>Pentapetalae</taxon>
        <taxon>rosids</taxon>
        <taxon>fabids</taxon>
        <taxon>Rosales</taxon>
        <taxon>Rosaceae</taxon>
        <taxon>Rosoideae</taxon>
        <taxon>Rosoideae incertae sedis</taxon>
        <taxon>Rubus</taxon>
    </lineage>
</organism>
<keyword evidence="3" id="KW-1185">Reference proteome</keyword>
<dbReference type="EMBL" id="JBEDUW010000007">
    <property type="protein sequence ID" value="KAK9914246.1"/>
    <property type="molecule type" value="Genomic_DNA"/>
</dbReference>
<proteinExistence type="predicted"/>
<sequence>MSQFNDIDFFLNPRKASTGGTSDCAVMAVDKIAPCTKGERSHSICAQVVNRNEQKSKELSNSFPCQEEYEMRSKEDSDEVEASSKPPPIPSIPSAMEADHIQQSMVSFPETVIVINTQNVDKEMIVSRRSTYEKILDMEKKGAQVVERDSELPVDIIISSAVCLVWYDCRNIGKKATDLDEASSSLPLCIENIATNVLTLLSITFSGCILIFEGDASFLSTVMESSDGLYAAAASLGIDLQLFNSYSSEVTDEIILSCIGHATKSIRGVYPRMPESETLAESFLTKFPSVNALTAHAILSSGVSLIEFLKWSHEKRSHAIQKYHVPDESIRLFSALCRYGERGDSKSIMTDCSSSVSSGPDSGRYNLNGSERKRRKYNASKLHDSCMSKSPHINDEFRKPRFSQNDLFDQEQVLDMAMMKSPFRVPGQYESQISKEHQLLSGTKRSVLSLKDKISSQKQGPNRDMMNKFNLRDLKSSENLHDDVKGEVIDLPDSPALDVDFCSIANSMEFSSLMPEFEMDSTRKYKAARKLSFGSSRHRTFPTAAEIDSSTTVWSSVKEPRQSLQVGAKNYSDTELENEGFPSRQHRNFLEESFRQRSGGISQGIHLHENDISSYGGTQLANALHSGTPQQNSPWTIEFLNKIKEKSRLRQQSFPRDLSSPILGYSGNAPKVTKRRSPSLFKFYTYEGGNTPRKLPERKRQKRRGQSSSSSKVEKTAAYPLTALTPIDKRASQTLSFAMNKSGSQTKLVWSDGGQGPSRKFQESMNLKP</sequence>
<dbReference type="GO" id="GO:0000712">
    <property type="term" value="P:resolution of meiotic recombination intermediates"/>
    <property type="evidence" value="ECO:0007669"/>
    <property type="project" value="TreeGrafter"/>
</dbReference>